<dbReference type="Proteomes" id="UP000244925">
    <property type="component" value="Unassembled WGS sequence"/>
</dbReference>
<evidence type="ECO:0000313" key="8">
    <source>
        <dbReference type="Proteomes" id="UP000244925"/>
    </source>
</evidence>
<keyword evidence="8" id="KW-1185">Reference proteome</keyword>
<sequence>MESAANIIITGILIGALISAPMGPIGMLVIQRTLNKGRMPAFVTGIGAALSDLIYCLLTGLGLSFVTDFIESNQNVLQVIGSLVLIIYGIYLFRNNPSRQLRTPAPQASNYWRDFATGFLFTFSNPLILFFIIGLFARFNFLDTQYRFYHYIAGYTGIIAGAVIWWFLITYFVNKVRAHFNVRSMWLVNRIIAVILLVMASVGFILGLKELFE</sequence>
<protein>
    <submittedName>
        <fullName evidence="7">LysE family translocator</fullName>
    </submittedName>
</protein>
<feature type="transmembrane region" description="Helical" evidence="6">
    <location>
        <begin position="185"/>
        <end position="208"/>
    </location>
</feature>
<evidence type="ECO:0000256" key="6">
    <source>
        <dbReference type="SAM" id="Phobius"/>
    </source>
</evidence>
<accession>A0A2V1IY07</accession>
<feature type="transmembrane region" description="Helical" evidence="6">
    <location>
        <begin position="6"/>
        <end position="30"/>
    </location>
</feature>
<evidence type="ECO:0000256" key="1">
    <source>
        <dbReference type="ARBA" id="ARBA00004651"/>
    </source>
</evidence>
<comment type="subcellular location">
    <subcellularLocation>
        <location evidence="1">Cell membrane</location>
        <topology evidence="1">Multi-pass membrane protein</topology>
    </subcellularLocation>
</comment>
<dbReference type="AlphaFoldDB" id="A0A2V1IY07"/>
<feature type="transmembrane region" description="Helical" evidence="6">
    <location>
        <begin position="75"/>
        <end position="94"/>
    </location>
</feature>
<keyword evidence="5 6" id="KW-0472">Membrane</keyword>
<evidence type="ECO:0000256" key="5">
    <source>
        <dbReference type="ARBA" id="ARBA00023136"/>
    </source>
</evidence>
<dbReference type="RefSeq" id="WP_107036164.1">
    <property type="nucleotide sequence ID" value="NZ_CAOMDK010000044.1"/>
</dbReference>
<keyword evidence="3 6" id="KW-0812">Transmembrane</keyword>
<dbReference type="PANTHER" id="PTHR30086:SF20">
    <property type="entry name" value="ARGININE EXPORTER PROTEIN ARGO-RELATED"/>
    <property type="match status" value="1"/>
</dbReference>
<dbReference type="GO" id="GO:0005886">
    <property type="term" value="C:plasma membrane"/>
    <property type="evidence" value="ECO:0007669"/>
    <property type="project" value="UniProtKB-SubCell"/>
</dbReference>
<feature type="transmembrane region" description="Helical" evidence="6">
    <location>
        <begin position="148"/>
        <end position="173"/>
    </location>
</feature>
<feature type="transmembrane region" description="Helical" evidence="6">
    <location>
        <begin position="115"/>
        <end position="136"/>
    </location>
</feature>
<keyword evidence="4 6" id="KW-1133">Transmembrane helix</keyword>
<dbReference type="EMBL" id="PUBV01000014">
    <property type="protein sequence ID" value="PWB07296.1"/>
    <property type="molecule type" value="Genomic_DNA"/>
</dbReference>
<gene>
    <name evidence="7" type="ORF">C5O25_07725</name>
</gene>
<dbReference type="GO" id="GO:0015171">
    <property type="term" value="F:amino acid transmembrane transporter activity"/>
    <property type="evidence" value="ECO:0007669"/>
    <property type="project" value="TreeGrafter"/>
</dbReference>
<proteinExistence type="predicted"/>
<reference evidence="8" key="1">
    <citation type="submission" date="2018-02" db="EMBL/GenBank/DDBJ databases">
        <authorList>
            <person name="Clavel T."/>
            <person name="Strowig T."/>
        </authorList>
    </citation>
    <scope>NUCLEOTIDE SEQUENCE [LARGE SCALE GENOMIC DNA]</scope>
    <source>
        <strain evidence="8">DSM 100764</strain>
    </source>
</reference>
<dbReference type="InterPro" id="IPR001123">
    <property type="entry name" value="LeuE-type"/>
</dbReference>
<organism evidence="7 8">
    <name type="scientific">Paramuribaculum intestinale</name>
    <dbReference type="NCBI Taxonomy" id="2094151"/>
    <lineage>
        <taxon>Bacteria</taxon>
        <taxon>Pseudomonadati</taxon>
        <taxon>Bacteroidota</taxon>
        <taxon>Bacteroidia</taxon>
        <taxon>Bacteroidales</taxon>
        <taxon>Muribaculaceae</taxon>
        <taxon>Paramuribaculum</taxon>
    </lineage>
</organism>
<comment type="caution">
    <text evidence="7">The sequence shown here is derived from an EMBL/GenBank/DDBJ whole genome shotgun (WGS) entry which is preliminary data.</text>
</comment>
<evidence type="ECO:0000313" key="7">
    <source>
        <dbReference type="EMBL" id="PWB07296.1"/>
    </source>
</evidence>
<feature type="transmembrane region" description="Helical" evidence="6">
    <location>
        <begin position="42"/>
        <end position="63"/>
    </location>
</feature>
<evidence type="ECO:0000256" key="4">
    <source>
        <dbReference type="ARBA" id="ARBA00022989"/>
    </source>
</evidence>
<evidence type="ECO:0000256" key="2">
    <source>
        <dbReference type="ARBA" id="ARBA00022475"/>
    </source>
</evidence>
<keyword evidence="2" id="KW-1003">Cell membrane</keyword>
<evidence type="ECO:0000256" key="3">
    <source>
        <dbReference type="ARBA" id="ARBA00022692"/>
    </source>
</evidence>
<dbReference type="GeneID" id="93423488"/>
<name>A0A2V1IY07_9BACT</name>
<dbReference type="Pfam" id="PF01810">
    <property type="entry name" value="LysE"/>
    <property type="match status" value="1"/>
</dbReference>
<dbReference type="PANTHER" id="PTHR30086">
    <property type="entry name" value="ARGININE EXPORTER PROTEIN ARGO"/>
    <property type="match status" value="1"/>
</dbReference>